<evidence type="ECO:0000256" key="3">
    <source>
        <dbReference type="ARBA" id="ARBA00037932"/>
    </source>
</evidence>
<keyword evidence="7" id="KW-0689">Ribosomal protein</keyword>
<dbReference type="Gene3D" id="3.40.50.150">
    <property type="entry name" value="Vaccinia Virus protein VP39"/>
    <property type="match status" value="1"/>
</dbReference>
<protein>
    <recommendedName>
        <fullName evidence="5">ETFB lysine methyltransferase</fullName>
    </recommendedName>
    <alternativeName>
        <fullName evidence="4">Protein N-lysine methyltransferase METTL20</fullName>
    </alternativeName>
</protein>
<gene>
    <name evidence="7" type="ORF">GBAR_LOCUS1484</name>
</gene>
<keyword evidence="8" id="KW-1185">Reference proteome</keyword>
<evidence type="ECO:0000256" key="1">
    <source>
        <dbReference type="ARBA" id="ARBA00022603"/>
    </source>
</evidence>
<evidence type="ECO:0000256" key="4">
    <source>
        <dbReference type="ARBA" id="ARBA00041867"/>
    </source>
</evidence>
<evidence type="ECO:0000313" key="8">
    <source>
        <dbReference type="Proteomes" id="UP001174909"/>
    </source>
</evidence>
<sequence length="231" mass="24046">MFAPGAAVSGDRPGAQGWRLTVTLSRSDFEALEEALADHADAVVAETVSAAHPARDALSDELRATLFGTAPAADDPRPARLLALLRTAGVAPDGTAVEPVRPADWEAKSLASFPPVAVGRFTIHGGHETATRRRFALSIDAGPAFGSGRHETTQGCLLALDWLARRRRVRRAFDIGTGSGILAVAAARLWPAQVLALDSDPMAVACRARDGAAERALPPRVGGSGRGLPPA</sequence>
<dbReference type="GO" id="GO:0005840">
    <property type="term" value="C:ribosome"/>
    <property type="evidence" value="ECO:0007669"/>
    <property type="project" value="UniProtKB-KW"/>
</dbReference>
<dbReference type="GO" id="GO:0032259">
    <property type="term" value="P:methylation"/>
    <property type="evidence" value="ECO:0007669"/>
    <property type="project" value="UniProtKB-KW"/>
</dbReference>
<keyword evidence="7" id="KW-0687">Ribonucleoprotein</keyword>
<dbReference type="GO" id="GO:0008276">
    <property type="term" value="F:protein methyltransferase activity"/>
    <property type="evidence" value="ECO:0007669"/>
    <property type="project" value="TreeGrafter"/>
</dbReference>
<dbReference type="Proteomes" id="UP001174909">
    <property type="component" value="Unassembled WGS sequence"/>
</dbReference>
<evidence type="ECO:0000256" key="6">
    <source>
        <dbReference type="SAM" id="MobiDB-lite"/>
    </source>
</evidence>
<dbReference type="InterPro" id="IPR029063">
    <property type="entry name" value="SAM-dependent_MTases_sf"/>
</dbReference>
<organism evidence="7 8">
    <name type="scientific">Geodia barretti</name>
    <name type="common">Barrett's horny sponge</name>
    <dbReference type="NCBI Taxonomy" id="519541"/>
    <lineage>
        <taxon>Eukaryota</taxon>
        <taxon>Metazoa</taxon>
        <taxon>Porifera</taxon>
        <taxon>Demospongiae</taxon>
        <taxon>Heteroscleromorpha</taxon>
        <taxon>Tetractinellida</taxon>
        <taxon>Astrophorina</taxon>
        <taxon>Geodiidae</taxon>
        <taxon>Geodia</taxon>
    </lineage>
</organism>
<keyword evidence="1 7" id="KW-0489">Methyltransferase</keyword>
<keyword evidence="2" id="KW-0808">Transferase</keyword>
<feature type="region of interest" description="Disordered" evidence="6">
    <location>
        <begin position="211"/>
        <end position="231"/>
    </location>
</feature>
<dbReference type="PANTHER" id="PTHR43648">
    <property type="entry name" value="ELECTRON TRANSFER FLAVOPROTEIN BETA SUBUNIT LYSINE METHYLTRANSFERASE"/>
    <property type="match status" value="1"/>
</dbReference>
<comment type="caution">
    <text evidence="7">The sequence shown here is derived from an EMBL/GenBank/DDBJ whole genome shotgun (WGS) entry which is preliminary data.</text>
</comment>
<dbReference type="EMBL" id="CASHTH010000217">
    <property type="protein sequence ID" value="CAI7994547.1"/>
    <property type="molecule type" value="Genomic_DNA"/>
</dbReference>
<proteinExistence type="inferred from homology"/>
<dbReference type="InterPro" id="IPR050078">
    <property type="entry name" value="Ribosomal_L11_MeTrfase_PrmA"/>
</dbReference>
<dbReference type="AlphaFoldDB" id="A0AA35QW98"/>
<feature type="compositionally biased region" description="Gly residues" evidence="6">
    <location>
        <begin position="222"/>
        <end position="231"/>
    </location>
</feature>
<dbReference type="CDD" id="cd02440">
    <property type="entry name" value="AdoMet_MTases"/>
    <property type="match status" value="1"/>
</dbReference>
<dbReference type="PANTHER" id="PTHR43648:SF1">
    <property type="entry name" value="ELECTRON TRANSFER FLAVOPROTEIN BETA SUBUNIT LYSINE METHYLTRANSFERASE"/>
    <property type="match status" value="1"/>
</dbReference>
<evidence type="ECO:0000313" key="7">
    <source>
        <dbReference type="EMBL" id="CAI7994547.1"/>
    </source>
</evidence>
<evidence type="ECO:0000256" key="5">
    <source>
        <dbReference type="ARBA" id="ARBA00042266"/>
    </source>
</evidence>
<evidence type="ECO:0000256" key="2">
    <source>
        <dbReference type="ARBA" id="ARBA00022679"/>
    </source>
</evidence>
<name>A0AA35QW98_GEOBA</name>
<reference evidence="7" key="1">
    <citation type="submission" date="2023-03" db="EMBL/GenBank/DDBJ databases">
        <authorList>
            <person name="Steffen K."/>
            <person name="Cardenas P."/>
        </authorList>
    </citation>
    <scope>NUCLEOTIDE SEQUENCE</scope>
</reference>
<dbReference type="Pfam" id="PF06325">
    <property type="entry name" value="PrmA"/>
    <property type="match status" value="1"/>
</dbReference>
<accession>A0AA35QW98</accession>
<comment type="similarity">
    <text evidence="3">Belongs to the methyltransferase superfamily. ETFBKMT family.</text>
</comment>
<dbReference type="SUPFAM" id="SSF53335">
    <property type="entry name" value="S-adenosyl-L-methionine-dependent methyltransferases"/>
    <property type="match status" value="1"/>
</dbReference>